<organism evidence="2 3">
    <name type="scientific">Ectorhizobium quercum</name>
    <dbReference type="NCBI Taxonomy" id="2965071"/>
    <lineage>
        <taxon>Bacteria</taxon>
        <taxon>Pseudomonadati</taxon>
        <taxon>Pseudomonadota</taxon>
        <taxon>Alphaproteobacteria</taxon>
        <taxon>Hyphomicrobiales</taxon>
        <taxon>Rhizobiaceae</taxon>
        <taxon>Ectorhizobium</taxon>
    </lineage>
</organism>
<dbReference type="EMBL" id="JANFPI010000001">
    <property type="protein sequence ID" value="MCX8995547.1"/>
    <property type="molecule type" value="Genomic_DNA"/>
</dbReference>
<feature type="chain" id="PRO_5042215732" evidence="1">
    <location>
        <begin position="23"/>
        <end position="147"/>
    </location>
</feature>
<keyword evidence="3" id="KW-1185">Reference proteome</keyword>
<evidence type="ECO:0000313" key="3">
    <source>
        <dbReference type="Proteomes" id="UP001208771"/>
    </source>
</evidence>
<gene>
    <name evidence="2" type="ORF">NOF55_00310</name>
</gene>
<protein>
    <submittedName>
        <fullName evidence="2">PepSY-like domain-containing protein</fullName>
    </submittedName>
</protein>
<evidence type="ECO:0000256" key="1">
    <source>
        <dbReference type="SAM" id="SignalP"/>
    </source>
</evidence>
<feature type="signal peptide" evidence="1">
    <location>
        <begin position="1"/>
        <end position="22"/>
    </location>
</feature>
<comment type="caution">
    <text evidence="2">The sequence shown here is derived from an EMBL/GenBank/DDBJ whole genome shotgun (WGS) entry which is preliminary data.</text>
</comment>
<sequence length="147" mass="15866">MKHLLMTAAVAAALAVPGLSAAQDLPPAVSALGLTDVQVHGKRHADYGRKIHGTLPGGTRVEIELDRNGEIEEVEARGRGLFPIAEIRSLIPEAVQSNSSFPADARVEKIEFEHNGRIEIDGRLANGREFDAEFTADGQLIEFDVDD</sequence>
<dbReference type="SUPFAM" id="SSF160574">
    <property type="entry name" value="BT0923-like"/>
    <property type="match status" value="1"/>
</dbReference>
<keyword evidence="1" id="KW-0732">Signal</keyword>
<dbReference type="RefSeq" id="WP_306409327.1">
    <property type="nucleotide sequence ID" value="NZ_JANFPI010000001.1"/>
</dbReference>
<dbReference type="Proteomes" id="UP001208771">
    <property type="component" value="Unassembled WGS sequence"/>
</dbReference>
<reference evidence="2" key="1">
    <citation type="submission" date="2022-07" db="EMBL/GenBank/DDBJ databases">
        <title>Ectorhizobium quercum gen.nov., sp. nov.</title>
        <authorList>
            <person name="Ma T."/>
            <person name="Li Y."/>
        </authorList>
    </citation>
    <scope>NUCLEOTIDE SEQUENCE</scope>
    <source>
        <strain evidence="2">BDR2-2</strain>
    </source>
</reference>
<evidence type="ECO:0000313" key="2">
    <source>
        <dbReference type="EMBL" id="MCX8995547.1"/>
    </source>
</evidence>
<dbReference type="Gene3D" id="3.40.1420.30">
    <property type="match status" value="1"/>
</dbReference>
<proteinExistence type="predicted"/>
<accession>A0AAE3MWD1</accession>
<name>A0AAE3MWD1_9HYPH</name>
<dbReference type="AlphaFoldDB" id="A0AAE3MWD1"/>